<evidence type="ECO:0000313" key="2">
    <source>
        <dbReference type="EMBL" id="KHN23207.1"/>
    </source>
</evidence>
<feature type="compositionally biased region" description="Pro residues" evidence="1">
    <location>
        <begin position="1"/>
        <end position="12"/>
    </location>
</feature>
<dbReference type="PANTHER" id="PTHR33018">
    <property type="entry name" value="OS10G0338966 PROTEIN-RELATED"/>
    <property type="match status" value="1"/>
</dbReference>
<accession>A0A0B2QU93</accession>
<dbReference type="SUPFAM" id="SSF54001">
    <property type="entry name" value="Cysteine proteinases"/>
    <property type="match status" value="1"/>
</dbReference>
<dbReference type="PANTHER" id="PTHR33018:SF34">
    <property type="entry name" value="OS02G0472350 PROTEIN"/>
    <property type="match status" value="1"/>
</dbReference>
<proteinExistence type="predicted"/>
<name>A0A0B2QU93_GLYSO</name>
<dbReference type="InterPro" id="IPR038765">
    <property type="entry name" value="Papain-like_cys_pep_sf"/>
</dbReference>
<evidence type="ECO:0000256" key="1">
    <source>
        <dbReference type="SAM" id="MobiDB-lite"/>
    </source>
</evidence>
<dbReference type="Gene3D" id="3.40.395.10">
    <property type="entry name" value="Adenoviral Proteinase, Chain A"/>
    <property type="match status" value="1"/>
</dbReference>
<reference evidence="2" key="1">
    <citation type="submission" date="2014-07" db="EMBL/GenBank/DDBJ databases">
        <title>Identification of a novel salt tolerance gene in wild soybean by whole-genome sequencing.</title>
        <authorList>
            <person name="Lam H.-M."/>
            <person name="Qi X."/>
            <person name="Li M.-W."/>
            <person name="Liu X."/>
            <person name="Xie M."/>
            <person name="Ni M."/>
            <person name="Xu X."/>
        </authorList>
    </citation>
    <scope>NUCLEOTIDE SEQUENCE [LARGE SCALE GENOMIC DNA]</scope>
    <source>
        <tissue evidence="2">Root</tissue>
    </source>
</reference>
<feature type="region of interest" description="Disordered" evidence="1">
    <location>
        <begin position="343"/>
        <end position="394"/>
    </location>
</feature>
<dbReference type="EMBL" id="KN656512">
    <property type="protein sequence ID" value="KHN23207.1"/>
    <property type="molecule type" value="Genomic_DNA"/>
</dbReference>
<sequence length="394" mass="43440">MATPLSSPPPLDAPSATTIRKTRQTTRLSKLTSRSLDQPQPTVNVNPITHRGSGPHKEKFHNYLGVVARKKIPIVYLSWKVVPESLKNIIWDEILDSDHNVSKPVGRVDGCIVGAAQDPLGELMKILYDIYQKPMELPWDGMKFGLPNVEARFFITVADVAEFIIGDKCLNISILQLWMTFMEDYGRSRGHGSVYGFLEVHWQLVVLCPRENIVVWFCSLRKKPDVNIKATINSAMKTITSTFKGMFDQAAPWWIEPKSHLQTRGYECGYYVMHRTWYIVTGGLKDEWSKLEAQLSLVRPNEAAPPELAPARVEPMPAEPRSLVVNPPPSPVLEVVPPSPPLIIISNASSDETTAPPDSPAGETADPPNSSVGGIADLSDSSSGEAVALTDSPV</sequence>
<organism evidence="2">
    <name type="scientific">Glycine soja</name>
    <name type="common">Wild soybean</name>
    <dbReference type="NCBI Taxonomy" id="3848"/>
    <lineage>
        <taxon>Eukaryota</taxon>
        <taxon>Viridiplantae</taxon>
        <taxon>Streptophyta</taxon>
        <taxon>Embryophyta</taxon>
        <taxon>Tracheophyta</taxon>
        <taxon>Spermatophyta</taxon>
        <taxon>Magnoliopsida</taxon>
        <taxon>eudicotyledons</taxon>
        <taxon>Gunneridae</taxon>
        <taxon>Pentapetalae</taxon>
        <taxon>rosids</taxon>
        <taxon>fabids</taxon>
        <taxon>Fabales</taxon>
        <taxon>Fabaceae</taxon>
        <taxon>Papilionoideae</taxon>
        <taxon>50 kb inversion clade</taxon>
        <taxon>NPAAA clade</taxon>
        <taxon>indigoferoid/millettioid clade</taxon>
        <taxon>Phaseoleae</taxon>
        <taxon>Glycine</taxon>
        <taxon>Glycine subgen. Soja</taxon>
    </lineage>
</organism>
<protein>
    <recommendedName>
        <fullName evidence="3">Ubiquitin-like protease family profile domain-containing protein</fullName>
    </recommendedName>
</protein>
<dbReference type="AlphaFoldDB" id="A0A0B2QU93"/>
<gene>
    <name evidence="2" type="ORF">glysoja_048942</name>
</gene>
<dbReference type="Proteomes" id="UP000053555">
    <property type="component" value="Unassembled WGS sequence"/>
</dbReference>
<feature type="region of interest" description="Disordered" evidence="1">
    <location>
        <begin position="1"/>
        <end position="54"/>
    </location>
</feature>
<feature type="compositionally biased region" description="Polar residues" evidence="1">
    <location>
        <begin position="25"/>
        <end position="47"/>
    </location>
</feature>
<evidence type="ECO:0008006" key="3">
    <source>
        <dbReference type="Google" id="ProtNLM"/>
    </source>
</evidence>